<dbReference type="InterPro" id="IPR011711">
    <property type="entry name" value="GntR_C"/>
</dbReference>
<evidence type="ECO:0000256" key="3">
    <source>
        <dbReference type="ARBA" id="ARBA00023163"/>
    </source>
</evidence>
<dbReference type="SMART" id="SM00345">
    <property type="entry name" value="HTH_GNTR"/>
    <property type="match status" value="1"/>
</dbReference>
<evidence type="ECO:0000256" key="1">
    <source>
        <dbReference type="ARBA" id="ARBA00023015"/>
    </source>
</evidence>
<dbReference type="STRING" id="1679170.AC625_15645"/>
<sequence>MNYPTSWLTSMSIGEKIACEVRLKIIRGDIAVGSVLSENHLAKDFGASRSPVRDALRVLANEGLIRLERMGAVVLGLSKKDIEELYDVRILIETHLLKTLSKTDQTSLSQELSKVIDKMTMAMEHRNPIDFSYQDLLFHELIVIESKHERLLRVWYSLKPVVLTALLVATAKRFEVDYDEIQLLIDKHKLIIDALLSQDDHVIERTLLEHFQDTRTTVYDSLMKEDLQ</sequence>
<dbReference type="SUPFAM" id="SSF46785">
    <property type="entry name" value="Winged helix' DNA-binding domain"/>
    <property type="match status" value="1"/>
</dbReference>
<dbReference type="Pfam" id="PF00392">
    <property type="entry name" value="GntR"/>
    <property type="match status" value="1"/>
</dbReference>
<dbReference type="InterPro" id="IPR008920">
    <property type="entry name" value="TF_FadR/GntR_C"/>
</dbReference>
<feature type="domain" description="HTH gntR-type" evidence="4">
    <location>
        <begin position="11"/>
        <end position="77"/>
    </location>
</feature>
<keyword evidence="6" id="KW-1185">Reference proteome</keyword>
<comment type="caution">
    <text evidence="5">The sequence shown here is derived from an EMBL/GenBank/DDBJ whole genome shotgun (WGS) entry which is preliminary data.</text>
</comment>
<protein>
    <submittedName>
        <fullName evidence="5">GntR family transcriptional regulator</fullName>
    </submittedName>
</protein>
<dbReference type="InterPro" id="IPR036388">
    <property type="entry name" value="WH-like_DNA-bd_sf"/>
</dbReference>
<keyword evidence="1" id="KW-0805">Transcription regulation</keyword>
<evidence type="ECO:0000256" key="2">
    <source>
        <dbReference type="ARBA" id="ARBA00023125"/>
    </source>
</evidence>
<reference evidence="6" key="1">
    <citation type="submission" date="2015-07" db="EMBL/GenBank/DDBJ databases">
        <title>Genome sequencing project for genomic taxonomy and phylogenomics of Bacillus-like bacteria.</title>
        <authorList>
            <person name="Liu B."/>
            <person name="Wang J."/>
            <person name="Zhu Y."/>
            <person name="Liu G."/>
            <person name="Chen Q."/>
            <person name="Chen Z."/>
            <person name="Lan J."/>
            <person name="Che J."/>
            <person name="Ge C."/>
            <person name="Shi H."/>
            <person name="Pan Z."/>
            <person name="Liu X."/>
        </authorList>
    </citation>
    <scope>NUCLEOTIDE SEQUENCE [LARGE SCALE GENOMIC DNA]</scope>
    <source>
        <strain evidence="6">FJAT-27997</strain>
    </source>
</reference>
<dbReference type="Pfam" id="PF07729">
    <property type="entry name" value="FCD"/>
    <property type="match status" value="1"/>
</dbReference>
<gene>
    <name evidence="5" type="ORF">AC625_15645</name>
</gene>
<dbReference type="SMART" id="SM00895">
    <property type="entry name" value="FCD"/>
    <property type="match status" value="1"/>
</dbReference>
<keyword evidence="2" id="KW-0238">DNA-binding</keyword>
<dbReference type="Gene3D" id="1.10.10.10">
    <property type="entry name" value="Winged helix-like DNA-binding domain superfamily/Winged helix DNA-binding domain"/>
    <property type="match status" value="1"/>
</dbReference>
<evidence type="ECO:0000259" key="4">
    <source>
        <dbReference type="PROSITE" id="PS50949"/>
    </source>
</evidence>
<proteinExistence type="predicted"/>
<dbReference type="Gene3D" id="1.20.120.530">
    <property type="entry name" value="GntR ligand-binding domain-like"/>
    <property type="match status" value="1"/>
</dbReference>
<dbReference type="PATRIC" id="fig|1679170.3.peg.3562"/>
<dbReference type="InterPro" id="IPR000524">
    <property type="entry name" value="Tscrpt_reg_HTH_GntR"/>
</dbReference>
<dbReference type="InterPro" id="IPR036390">
    <property type="entry name" value="WH_DNA-bd_sf"/>
</dbReference>
<accession>A0A0K9GVQ3</accession>
<dbReference type="SUPFAM" id="SSF48008">
    <property type="entry name" value="GntR ligand-binding domain-like"/>
    <property type="match status" value="1"/>
</dbReference>
<dbReference type="PANTHER" id="PTHR43537">
    <property type="entry name" value="TRANSCRIPTIONAL REGULATOR, GNTR FAMILY"/>
    <property type="match status" value="1"/>
</dbReference>
<evidence type="ECO:0000313" key="5">
    <source>
        <dbReference type="EMBL" id="KMY50774.1"/>
    </source>
</evidence>
<dbReference type="RefSeq" id="WP_049682126.1">
    <property type="nucleotide sequence ID" value="NZ_LFZW01000001.1"/>
</dbReference>
<dbReference type="AlphaFoldDB" id="A0A0K9GVQ3"/>
<dbReference type="PROSITE" id="PS50949">
    <property type="entry name" value="HTH_GNTR"/>
    <property type="match status" value="1"/>
</dbReference>
<dbReference type="OrthoDB" id="368257at2"/>
<dbReference type="GO" id="GO:0003700">
    <property type="term" value="F:DNA-binding transcription factor activity"/>
    <property type="evidence" value="ECO:0007669"/>
    <property type="project" value="InterPro"/>
</dbReference>
<evidence type="ECO:0000313" key="6">
    <source>
        <dbReference type="Proteomes" id="UP000037146"/>
    </source>
</evidence>
<dbReference type="PANTHER" id="PTHR43537:SF24">
    <property type="entry name" value="GLUCONATE OPERON TRANSCRIPTIONAL REPRESSOR"/>
    <property type="match status" value="1"/>
</dbReference>
<keyword evidence="3" id="KW-0804">Transcription</keyword>
<dbReference type="GO" id="GO:0003677">
    <property type="term" value="F:DNA binding"/>
    <property type="evidence" value="ECO:0007669"/>
    <property type="project" value="UniProtKB-KW"/>
</dbReference>
<dbReference type="Proteomes" id="UP000037146">
    <property type="component" value="Unassembled WGS sequence"/>
</dbReference>
<dbReference type="PRINTS" id="PR00035">
    <property type="entry name" value="HTHGNTR"/>
</dbReference>
<organism evidence="5 6">
    <name type="scientific">Peribacillus loiseleuriae</name>
    <dbReference type="NCBI Taxonomy" id="1679170"/>
    <lineage>
        <taxon>Bacteria</taxon>
        <taxon>Bacillati</taxon>
        <taxon>Bacillota</taxon>
        <taxon>Bacilli</taxon>
        <taxon>Bacillales</taxon>
        <taxon>Bacillaceae</taxon>
        <taxon>Peribacillus</taxon>
    </lineage>
</organism>
<dbReference type="EMBL" id="LFZW01000001">
    <property type="protein sequence ID" value="KMY50774.1"/>
    <property type="molecule type" value="Genomic_DNA"/>
</dbReference>
<name>A0A0K9GVQ3_9BACI</name>